<evidence type="ECO:0008006" key="4">
    <source>
        <dbReference type="Google" id="ProtNLM"/>
    </source>
</evidence>
<evidence type="ECO:0000313" key="2">
    <source>
        <dbReference type="EMBL" id="KEO74313.1"/>
    </source>
</evidence>
<dbReference type="OrthoDB" id="843771at2"/>
<protein>
    <recommendedName>
        <fullName evidence="4">SusD/RagB family lipoprotein</fullName>
    </recommendedName>
</protein>
<dbReference type="Gene3D" id="1.25.40.390">
    <property type="match status" value="1"/>
</dbReference>
<keyword evidence="1" id="KW-0732">Signal</keyword>
<dbReference type="STRING" id="1048983.EL17_09290"/>
<dbReference type="EMBL" id="JMIH01000016">
    <property type="protein sequence ID" value="KEO74313.1"/>
    <property type="molecule type" value="Genomic_DNA"/>
</dbReference>
<keyword evidence="3" id="KW-1185">Reference proteome</keyword>
<reference evidence="2 3" key="1">
    <citation type="submission" date="2014-04" db="EMBL/GenBank/DDBJ databases">
        <title>Characterization and application of a salt tolerant electro-active bacterium.</title>
        <authorList>
            <person name="Yang L."/>
            <person name="Wei S."/>
            <person name="Tay Q.X.M."/>
        </authorList>
    </citation>
    <scope>NUCLEOTIDE SEQUENCE [LARGE SCALE GENOMIC DNA]</scope>
    <source>
        <strain evidence="2 3">LY1</strain>
    </source>
</reference>
<dbReference type="Pfam" id="PF12771">
    <property type="entry name" value="SusD-like_2"/>
    <property type="match status" value="1"/>
</dbReference>
<proteinExistence type="predicted"/>
<sequence length="532" mass="60440">MKKNYILKFTFLLAAMGMVLSSCIKEDFDENYYDPESSVNANIPQLFSGLLYNHGKQSNNTIFPRYWNMFTFQAPMLGTYTQTNGYYNNPGLYEQAVAYTQTRWDYFYTAPVASFREMEKVYNSLETEDERQGYLLFIEAGKIFLYDQTAQMVDMWGDIPFHESGQLNATGGQIILPAYDNQEELYHFILDDLKRIADYLADVETIAFYKTQFDRADIINLGDLMHWRIYANSLRLRMAMRISYADENKARAVAVEILNSPDRYPVVTDQFNQIEIEARGEQLRSVVGVNGIREALQGEPAPGFMVNELLLPSGDPRLRVMFTTNNAGTYQGLPNNLSAAQQTEMVASGAISRIDSATYSHNDKFPGIIITAAEISLLKAEAAERWGLGSAAESYYNGIRQSIAYLYEINNRNDNADGTSFLPKAPPTNDEMAAFLTHPKIAYEGTKEEKLEKIGTQAWLNFGLIQAYHGWAELRRTGYPRMSFVTDNSSVQAPLPPSRLFYPESERLYNAANYQKVSGNDTPTAKVFWHVR</sequence>
<evidence type="ECO:0000313" key="3">
    <source>
        <dbReference type="Proteomes" id="UP000027821"/>
    </source>
</evidence>
<dbReference type="PROSITE" id="PS51257">
    <property type="entry name" value="PROKAR_LIPOPROTEIN"/>
    <property type="match status" value="1"/>
</dbReference>
<organism evidence="2 3">
    <name type="scientific">Anditalea andensis</name>
    <dbReference type="NCBI Taxonomy" id="1048983"/>
    <lineage>
        <taxon>Bacteria</taxon>
        <taxon>Pseudomonadati</taxon>
        <taxon>Bacteroidota</taxon>
        <taxon>Cytophagia</taxon>
        <taxon>Cytophagales</taxon>
        <taxon>Cytophagaceae</taxon>
        <taxon>Anditalea</taxon>
    </lineage>
</organism>
<dbReference type="Proteomes" id="UP000027821">
    <property type="component" value="Unassembled WGS sequence"/>
</dbReference>
<comment type="caution">
    <text evidence="2">The sequence shown here is derived from an EMBL/GenBank/DDBJ whole genome shotgun (WGS) entry which is preliminary data.</text>
</comment>
<dbReference type="InterPro" id="IPR011990">
    <property type="entry name" value="TPR-like_helical_dom_sf"/>
</dbReference>
<dbReference type="eggNOG" id="COG4198">
    <property type="taxonomic scope" value="Bacteria"/>
</dbReference>
<gene>
    <name evidence="2" type="ORF">EL17_09290</name>
</gene>
<name>A0A074L356_9BACT</name>
<feature type="signal peptide" evidence="1">
    <location>
        <begin position="1"/>
        <end position="24"/>
    </location>
</feature>
<feature type="chain" id="PRO_5001697272" description="SusD/RagB family lipoprotein" evidence="1">
    <location>
        <begin position="25"/>
        <end position="532"/>
    </location>
</feature>
<dbReference type="SUPFAM" id="SSF48452">
    <property type="entry name" value="TPR-like"/>
    <property type="match status" value="1"/>
</dbReference>
<evidence type="ECO:0000256" key="1">
    <source>
        <dbReference type="SAM" id="SignalP"/>
    </source>
</evidence>
<dbReference type="AlphaFoldDB" id="A0A074L356"/>
<dbReference type="InterPro" id="IPR041662">
    <property type="entry name" value="SusD-like_2"/>
</dbReference>
<accession>A0A074L356</accession>
<dbReference type="RefSeq" id="WP_035073359.1">
    <property type="nucleotide sequence ID" value="NZ_JMIH01000016.1"/>
</dbReference>